<dbReference type="EMBL" id="CP025544">
    <property type="protein sequence ID" value="AXK61142.1"/>
    <property type="molecule type" value="Genomic_DNA"/>
</dbReference>
<keyword evidence="4" id="KW-1185">Reference proteome</keyword>
<dbReference type="OrthoDB" id="341532at2"/>
<feature type="repeat" description="ANK" evidence="1">
    <location>
        <begin position="185"/>
        <end position="217"/>
    </location>
</feature>
<evidence type="ECO:0000313" key="3">
    <source>
        <dbReference type="EMBL" id="AXK61142.1"/>
    </source>
</evidence>
<reference evidence="3 4" key="1">
    <citation type="submission" date="2017-12" db="EMBL/GenBank/DDBJ databases">
        <title>Chromulinavorax destructans is a abundant pathogen of dominant heterotrophic picoflagllates.</title>
        <authorList>
            <person name="Deeg C.M."/>
            <person name="Zimmer M."/>
            <person name="Suttle C.A."/>
        </authorList>
    </citation>
    <scope>NUCLEOTIDE SEQUENCE [LARGE SCALE GENOMIC DNA]</scope>
    <source>
        <strain evidence="3 4">SeV1</strain>
    </source>
</reference>
<keyword evidence="2" id="KW-0472">Membrane</keyword>
<dbReference type="Proteomes" id="UP000254834">
    <property type="component" value="Chromosome"/>
</dbReference>
<dbReference type="KEGG" id="cdes:C0J27_05425"/>
<keyword evidence="1" id="KW-0040">ANK repeat</keyword>
<dbReference type="SUPFAM" id="SSF48403">
    <property type="entry name" value="Ankyrin repeat"/>
    <property type="match status" value="1"/>
</dbReference>
<evidence type="ECO:0000256" key="2">
    <source>
        <dbReference type="SAM" id="Phobius"/>
    </source>
</evidence>
<keyword evidence="2" id="KW-0812">Transmembrane</keyword>
<evidence type="ECO:0000256" key="1">
    <source>
        <dbReference type="PROSITE-ProRule" id="PRU00023"/>
    </source>
</evidence>
<protein>
    <submittedName>
        <fullName evidence="3">Uncharacterized protein</fullName>
    </submittedName>
</protein>
<dbReference type="PANTHER" id="PTHR24121:SF21">
    <property type="entry name" value="ANKYRIN REPEAT FAMILY PROTEIN"/>
    <property type="match status" value="1"/>
</dbReference>
<dbReference type="Pfam" id="PF12796">
    <property type="entry name" value="Ank_2"/>
    <property type="match status" value="2"/>
</dbReference>
<dbReference type="PANTHER" id="PTHR24121">
    <property type="entry name" value="NO MECHANORECEPTOR POTENTIAL C, ISOFORM D-RELATED"/>
    <property type="match status" value="1"/>
</dbReference>
<dbReference type="InterPro" id="IPR002110">
    <property type="entry name" value="Ankyrin_rpt"/>
</dbReference>
<dbReference type="AlphaFoldDB" id="A0A345ZCX5"/>
<name>A0A345ZCX5_9BACT</name>
<dbReference type="PROSITE" id="PS50088">
    <property type="entry name" value="ANK_REPEAT"/>
    <property type="match status" value="1"/>
</dbReference>
<dbReference type="SMART" id="SM00248">
    <property type="entry name" value="ANK"/>
    <property type="match status" value="6"/>
</dbReference>
<keyword evidence="2" id="KW-1133">Transmembrane helix</keyword>
<dbReference type="RefSeq" id="WP_115586157.1">
    <property type="nucleotide sequence ID" value="NZ_CP025544.1"/>
</dbReference>
<organism evidence="3 4">
    <name type="scientific">Candidatus Chromulinivorax destructor</name>
    <dbReference type="NCBI Taxonomy" id="2066483"/>
    <lineage>
        <taxon>Bacteria</taxon>
        <taxon>Candidatus Babelota</taxon>
        <taxon>Candidatus Babeliae</taxon>
        <taxon>Candidatus Babeliales</taxon>
        <taxon>Candidatus Chromulinivoraceae</taxon>
        <taxon>Candidatus Chromulinivorax</taxon>
    </lineage>
</organism>
<feature type="transmembrane region" description="Helical" evidence="2">
    <location>
        <begin position="514"/>
        <end position="535"/>
    </location>
</feature>
<dbReference type="PROSITE" id="PS50297">
    <property type="entry name" value="ANK_REP_REGION"/>
    <property type="match status" value="1"/>
</dbReference>
<evidence type="ECO:0000313" key="4">
    <source>
        <dbReference type="Proteomes" id="UP000254834"/>
    </source>
</evidence>
<gene>
    <name evidence="3" type="ORF">C0J27_05425</name>
</gene>
<sequence>MIRYKNKLFFLVSVVLSNFVVIGSSSTQIQLEKDSAQAITADNNREQFLDEQVMQNPYLDQGFYLLRNRNLLNIDIPSSSKSPLYNYFDKHISHDIDDDAQSHEVNFGDVHGQALDLVVGGLKTPFLTDFEQYIKDPALVTDTSVIEYVMDQNNRVIVQVVRKDFINTPIGEKFNTNFIFIHGRLQDSLLHIAAQAGNLEIAEQLLSLGVDVDLLGRHNNTALKIAVSRDDIPMVKKLLSYQAHISPGRNSFVNALTELKSAAMVQVFVDDDASKNADNQIGTKRKRVKKNKDFENALNYTCNYLFSPLYTAIKNQNVEVVETLLKTNKTKLVAFLDPNRAAWWSSKNNIKMVAILLKHGFDKNLKNAAKETLFFQACKDSNIPMIRLLQSVGCQYVDQAKNQSGKPSRWPLDYAIDNCNEKIVRELMMYNKNYGVPFDYLIDCLGKAYASKIDQDVVNKISYKILDQFVRVEDMQKVEKILAIDEINWDSLVHMAASENNIEVVKRLIEEKKLLLMSLILTIALFYIMQLLRIIDI</sequence>
<dbReference type="InterPro" id="IPR036770">
    <property type="entry name" value="Ankyrin_rpt-contain_sf"/>
</dbReference>
<accession>A0A345ZCX5</accession>
<dbReference type="Gene3D" id="1.25.40.20">
    <property type="entry name" value="Ankyrin repeat-containing domain"/>
    <property type="match status" value="2"/>
</dbReference>
<proteinExistence type="predicted"/>